<name>A0A3N6YYC4_9ACTN</name>
<feature type="domain" description="RNase H type-1" evidence="4">
    <location>
        <begin position="1"/>
        <end position="134"/>
    </location>
</feature>
<dbReference type="GO" id="GO:0003676">
    <property type="term" value="F:nucleic acid binding"/>
    <property type="evidence" value="ECO:0007669"/>
    <property type="project" value="InterPro"/>
</dbReference>
<dbReference type="CDD" id="cd07067">
    <property type="entry name" value="HP_PGM_like"/>
    <property type="match status" value="1"/>
</dbReference>
<evidence type="ECO:0000259" key="4">
    <source>
        <dbReference type="PROSITE" id="PS50879"/>
    </source>
</evidence>
<dbReference type="EMBL" id="RQJX01000017">
    <property type="protein sequence ID" value="RQN02781.1"/>
    <property type="molecule type" value="Genomic_DNA"/>
</dbReference>
<dbReference type="PANTHER" id="PTHR48100:SF62">
    <property type="entry name" value="GLUCOSYL-3-PHOSPHOGLYCERATE PHOSPHATASE"/>
    <property type="match status" value="1"/>
</dbReference>
<accession>A0A3N6YYC4</accession>
<evidence type="ECO:0000256" key="2">
    <source>
        <dbReference type="PIRSR" id="PIRSR613078-1"/>
    </source>
</evidence>
<keyword evidence="6" id="KW-1185">Reference proteome</keyword>
<feature type="active site" description="Proton donor/acceptor; for phosphatase activity" evidence="1">
    <location>
        <position position="243"/>
    </location>
</feature>
<protein>
    <submittedName>
        <fullName evidence="5">Reverse transcriptase-like protein</fullName>
    </submittedName>
</protein>
<feature type="binding site" evidence="3">
    <location>
        <position position="219"/>
    </location>
    <ligand>
        <name>substrate</name>
    </ligand>
</feature>
<dbReference type="SUPFAM" id="SSF53254">
    <property type="entry name" value="Phosphoglycerate mutase-like"/>
    <property type="match status" value="1"/>
</dbReference>
<organism evidence="5 6">
    <name type="scientific">Aeromicrobium camelliae</name>
    <dbReference type="NCBI Taxonomy" id="1538144"/>
    <lineage>
        <taxon>Bacteria</taxon>
        <taxon>Bacillati</taxon>
        <taxon>Actinomycetota</taxon>
        <taxon>Actinomycetes</taxon>
        <taxon>Propionibacteriales</taxon>
        <taxon>Nocardioidaceae</taxon>
        <taxon>Aeromicrobium</taxon>
    </lineage>
</organism>
<dbReference type="InterPro" id="IPR029033">
    <property type="entry name" value="His_PPase_superfam"/>
</dbReference>
<dbReference type="GO" id="GO:0004523">
    <property type="term" value="F:RNA-DNA hybrid ribonuclease activity"/>
    <property type="evidence" value="ECO:0007669"/>
    <property type="project" value="InterPro"/>
</dbReference>
<dbReference type="InterPro" id="IPR013078">
    <property type="entry name" value="His_Pase_superF_clade-1"/>
</dbReference>
<feature type="active site" description="Tele-phosphohistidine intermediate" evidence="1">
    <location>
        <position position="167"/>
    </location>
</feature>
<dbReference type="GO" id="GO:0016791">
    <property type="term" value="F:phosphatase activity"/>
    <property type="evidence" value="ECO:0007669"/>
    <property type="project" value="TreeGrafter"/>
</dbReference>
<dbReference type="Proteomes" id="UP000275225">
    <property type="component" value="Unassembled WGS sequence"/>
</dbReference>
<dbReference type="PIRSF" id="PIRSF036922">
    <property type="entry name" value="RNaseH_PGAM"/>
    <property type="match status" value="1"/>
</dbReference>
<comment type="caution">
    <text evidence="5">The sequence shown here is derived from an EMBL/GenBank/DDBJ whole genome shotgun (WGS) entry which is preliminary data.</text>
</comment>
<feature type="active site" description="Proton donor/acceptor" evidence="2">
    <location>
        <position position="243"/>
    </location>
</feature>
<dbReference type="Pfam" id="PF13456">
    <property type="entry name" value="RVT_3"/>
    <property type="match status" value="1"/>
</dbReference>
<dbReference type="PANTHER" id="PTHR48100">
    <property type="entry name" value="BROAD-SPECIFICITY PHOSPHATASE YOR283W-RELATED"/>
    <property type="match status" value="1"/>
</dbReference>
<dbReference type="SUPFAM" id="SSF53098">
    <property type="entry name" value="Ribonuclease H-like"/>
    <property type="match status" value="1"/>
</dbReference>
<reference evidence="5 6" key="1">
    <citation type="submission" date="2018-11" db="EMBL/GenBank/DDBJ databases">
        <authorList>
            <person name="Li F."/>
        </authorList>
    </citation>
    <scope>NUCLEOTIDE SEQUENCE [LARGE SCALE GENOMIC DNA]</scope>
    <source>
        <strain evidence="5 6">YS17T</strain>
    </source>
</reference>
<proteinExistence type="predicted"/>
<dbReference type="GO" id="GO:0003964">
    <property type="term" value="F:RNA-directed DNA polymerase activity"/>
    <property type="evidence" value="ECO:0007669"/>
    <property type="project" value="UniProtKB-KW"/>
</dbReference>
<evidence type="ECO:0000256" key="3">
    <source>
        <dbReference type="PIRSR" id="PIRSR613078-2"/>
    </source>
</evidence>
<evidence type="ECO:0000256" key="1">
    <source>
        <dbReference type="PIRSR" id="PIRSR036922-1"/>
    </source>
</evidence>
<sequence>MSSRVIVEADGGSRGNPGPAAFGAVLRDAISGAVIAQRGEVIGTATNNVAEYRGLIAGLELAREHAPDAQIEVRMDSKLVIEQMAGRWKIKHPDMKPLALEAQLIARELLPITWTWVPRSENKAADALVNAALDGKLPDASADVVRAPAQGWSAVTGEPTTLILVRHGVTPFTERKAFSGMGASDPELTAVGHEQAERAAEWIAGHGGADAVVASPLRRTRETADHVGRRLGLDVAVDDGLAETSFGEWDGYTFAEIQERWPNEISAWLGSTAVAPPGGEAFDAVLERVTAARDRLLEQYAGKTVVAVTHVTPIKMLVGLALGAPITAIYRMELAPASISTVAWWPDGNASLRSFNAVP</sequence>
<keyword evidence="5" id="KW-0548">Nucleotidyltransferase</keyword>
<dbReference type="Gene3D" id="3.40.50.1240">
    <property type="entry name" value="Phosphoglycerate mutase-like"/>
    <property type="match status" value="1"/>
</dbReference>
<evidence type="ECO:0000313" key="5">
    <source>
        <dbReference type="EMBL" id="RQN02781.1"/>
    </source>
</evidence>
<dbReference type="SMART" id="SM00855">
    <property type="entry name" value="PGAM"/>
    <property type="match status" value="1"/>
</dbReference>
<dbReference type="GO" id="GO:0005737">
    <property type="term" value="C:cytoplasm"/>
    <property type="evidence" value="ECO:0007669"/>
    <property type="project" value="TreeGrafter"/>
</dbReference>
<dbReference type="InterPro" id="IPR012337">
    <property type="entry name" value="RNaseH-like_sf"/>
</dbReference>
<gene>
    <name evidence="5" type="ORF">EHW97_12145</name>
</gene>
<dbReference type="RefSeq" id="WP_124237441.1">
    <property type="nucleotide sequence ID" value="NZ_JBHUFI010000014.1"/>
</dbReference>
<dbReference type="InterPro" id="IPR002156">
    <property type="entry name" value="RNaseH_domain"/>
</dbReference>
<keyword evidence="5" id="KW-0695">RNA-directed DNA polymerase</keyword>
<dbReference type="AlphaFoldDB" id="A0A3N6YYC4"/>
<dbReference type="Pfam" id="PF00300">
    <property type="entry name" value="His_Phos_1"/>
    <property type="match status" value="1"/>
</dbReference>
<dbReference type="Gene3D" id="3.30.420.10">
    <property type="entry name" value="Ribonuclease H-like superfamily/Ribonuclease H"/>
    <property type="match status" value="1"/>
</dbReference>
<dbReference type="OrthoDB" id="5296884at2"/>
<dbReference type="InterPro" id="IPR036397">
    <property type="entry name" value="RNaseH_sf"/>
</dbReference>
<evidence type="ECO:0000313" key="6">
    <source>
        <dbReference type="Proteomes" id="UP000275225"/>
    </source>
</evidence>
<dbReference type="CDD" id="cd09279">
    <property type="entry name" value="RNase_HI_like"/>
    <property type="match status" value="1"/>
</dbReference>
<keyword evidence="5" id="KW-0808">Transferase</keyword>
<dbReference type="PROSITE" id="PS50879">
    <property type="entry name" value="RNASE_H_1"/>
    <property type="match status" value="1"/>
</dbReference>
<dbReference type="InterPro" id="IPR050275">
    <property type="entry name" value="PGM_Phosphatase"/>
</dbReference>
<dbReference type="InterPro" id="IPR014636">
    <property type="entry name" value="RNaseH/PGlycerate_mutase"/>
</dbReference>